<evidence type="ECO:0000313" key="4">
    <source>
        <dbReference type="Proteomes" id="UP000824078"/>
    </source>
</evidence>
<keyword evidence="1" id="KW-0472">Membrane</keyword>
<evidence type="ECO:0000313" key="3">
    <source>
        <dbReference type="EMBL" id="HIU24322.1"/>
    </source>
</evidence>
<comment type="caution">
    <text evidence="3">The sequence shown here is derived from an EMBL/GenBank/DDBJ whole genome shotgun (WGS) entry which is preliminary data.</text>
</comment>
<reference evidence="3" key="2">
    <citation type="journal article" date="2021" name="PeerJ">
        <title>Extensive microbial diversity within the chicken gut microbiome revealed by metagenomics and culture.</title>
        <authorList>
            <person name="Gilroy R."/>
            <person name="Ravi A."/>
            <person name="Getino M."/>
            <person name="Pursley I."/>
            <person name="Horton D.L."/>
            <person name="Alikhan N.F."/>
            <person name="Baker D."/>
            <person name="Gharbi K."/>
            <person name="Hall N."/>
            <person name="Watson M."/>
            <person name="Adriaenssens E.M."/>
            <person name="Foster-Nyarko E."/>
            <person name="Jarju S."/>
            <person name="Secka A."/>
            <person name="Antonio M."/>
            <person name="Oren A."/>
            <person name="Chaudhuri R.R."/>
            <person name="La Ragione R."/>
            <person name="Hildebrand F."/>
            <person name="Pallen M.J."/>
        </authorList>
    </citation>
    <scope>NUCLEOTIDE SEQUENCE</scope>
    <source>
        <strain evidence="3">ChiHjej12B11-29160</strain>
    </source>
</reference>
<protein>
    <submittedName>
        <fullName evidence="3">VanZ family protein</fullName>
    </submittedName>
</protein>
<sequence length="166" mass="18231">MTNTSHTTTHQPSAHHEKRATLVLSWLLVVVIAAVIFFMSSRNANELNHETGIVSAIKTWLMQQTNMLFGHSVDVSPIGHFTEFCLLGAALANALRWHLPLQKSAGAAIILGSLYGITDEIHQLFVPGRSCDPADWLVDTIATIVGALIISLFVRQRLERQGKTHG</sequence>
<dbReference type="EMBL" id="DVMQ01000016">
    <property type="protein sequence ID" value="HIU24322.1"/>
    <property type="molecule type" value="Genomic_DNA"/>
</dbReference>
<feature type="domain" description="VanZ-like" evidence="2">
    <location>
        <begin position="26"/>
        <end position="153"/>
    </location>
</feature>
<reference evidence="3" key="1">
    <citation type="submission" date="2020-10" db="EMBL/GenBank/DDBJ databases">
        <authorList>
            <person name="Gilroy R."/>
        </authorList>
    </citation>
    <scope>NUCLEOTIDE SEQUENCE</scope>
    <source>
        <strain evidence="3">ChiHjej12B11-29160</strain>
    </source>
</reference>
<dbReference type="AlphaFoldDB" id="A0A9D1L5Q5"/>
<dbReference type="InterPro" id="IPR006976">
    <property type="entry name" value="VanZ-like"/>
</dbReference>
<name>A0A9D1L5Q5_9ACTN</name>
<dbReference type="Proteomes" id="UP000824078">
    <property type="component" value="Unassembled WGS sequence"/>
</dbReference>
<evidence type="ECO:0000259" key="2">
    <source>
        <dbReference type="Pfam" id="PF04892"/>
    </source>
</evidence>
<keyword evidence="1" id="KW-0812">Transmembrane</keyword>
<accession>A0A9D1L5Q5</accession>
<dbReference type="NCBIfam" id="NF037970">
    <property type="entry name" value="vanZ_1"/>
    <property type="match status" value="1"/>
</dbReference>
<keyword evidence="1" id="KW-1133">Transmembrane helix</keyword>
<evidence type="ECO:0000256" key="1">
    <source>
        <dbReference type="SAM" id="Phobius"/>
    </source>
</evidence>
<feature type="transmembrane region" description="Helical" evidence="1">
    <location>
        <begin position="136"/>
        <end position="154"/>
    </location>
</feature>
<feature type="transmembrane region" description="Helical" evidence="1">
    <location>
        <begin position="20"/>
        <end position="39"/>
    </location>
</feature>
<gene>
    <name evidence="3" type="ORF">IAD17_05320</name>
</gene>
<proteinExistence type="predicted"/>
<dbReference type="Pfam" id="PF04892">
    <property type="entry name" value="VanZ"/>
    <property type="match status" value="1"/>
</dbReference>
<organism evidence="3 4">
    <name type="scientific">Candidatus Coprovicinus avistercoris</name>
    <dbReference type="NCBI Taxonomy" id="2840754"/>
    <lineage>
        <taxon>Bacteria</taxon>
        <taxon>Bacillati</taxon>
        <taxon>Actinomycetota</taxon>
        <taxon>Coriobacteriia</taxon>
        <taxon>Coriobacteriales</taxon>
        <taxon>Coriobacteriaceae</taxon>
        <taxon>Coriobacteriaceae incertae sedis</taxon>
        <taxon>Candidatus Coprovicinus</taxon>
    </lineage>
</organism>